<name>A0A9D4D3A7_DREPO</name>
<reference evidence="1" key="2">
    <citation type="submission" date="2020-11" db="EMBL/GenBank/DDBJ databases">
        <authorList>
            <person name="McCartney M.A."/>
            <person name="Auch B."/>
            <person name="Kono T."/>
            <person name="Mallez S."/>
            <person name="Becker A."/>
            <person name="Gohl D.M."/>
            <person name="Silverstein K.A.T."/>
            <person name="Koren S."/>
            <person name="Bechman K.B."/>
            <person name="Herman A."/>
            <person name="Abrahante J.E."/>
            <person name="Garbe J."/>
        </authorList>
    </citation>
    <scope>NUCLEOTIDE SEQUENCE</scope>
    <source>
        <strain evidence="1">Duluth1</strain>
        <tissue evidence="1">Whole animal</tissue>
    </source>
</reference>
<comment type="caution">
    <text evidence="1">The sequence shown here is derived from an EMBL/GenBank/DDBJ whole genome shotgun (WGS) entry which is preliminary data.</text>
</comment>
<evidence type="ECO:0000313" key="2">
    <source>
        <dbReference type="Proteomes" id="UP000828390"/>
    </source>
</evidence>
<dbReference type="AlphaFoldDB" id="A0A9D4D3A7"/>
<organism evidence="1 2">
    <name type="scientific">Dreissena polymorpha</name>
    <name type="common">Zebra mussel</name>
    <name type="synonym">Mytilus polymorpha</name>
    <dbReference type="NCBI Taxonomy" id="45954"/>
    <lineage>
        <taxon>Eukaryota</taxon>
        <taxon>Metazoa</taxon>
        <taxon>Spiralia</taxon>
        <taxon>Lophotrochozoa</taxon>
        <taxon>Mollusca</taxon>
        <taxon>Bivalvia</taxon>
        <taxon>Autobranchia</taxon>
        <taxon>Heteroconchia</taxon>
        <taxon>Euheterodonta</taxon>
        <taxon>Imparidentia</taxon>
        <taxon>Neoheterodontei</taxon>
        <taxon>Myida</taxon>
        <taxon>Dreissenoidea</taxon>
        <taxon>Dreissenidae</taxon>
        <taxon>Dreissena</taxon>
    </lineage>
</organism>
<dbReference type="EMBL" id="JAIWYP010000011">
    <property type="protein sequence ID" value="KAH3736548.1"/>
    <property type="molecule type" value="Genomic_DNA"/>
</dbReference>
<dbReference type="Proteomes" id="UP000828390">
    <property type="component" value="Unassembled WGS sequence"/>
</dbReference>
<gene>
    <name evidence="1" type="ORF">DPMN_043119</name>
</gene>
<reference evidence="1" key="1">
    <citation type="journal article" date="2019" name="bioRxiv">
        <title>The Genome of the Zebra Mussel, Dreissena polymorpha: A Resource for Invasive Species Research.</title>
        <authorList>
            <person name="McCartney M.A."/>
            <person name="Auch B."/>
            <person name="Kono T."/>
            <person name="Mallez S."/>
            <person name="Zhang Y."/>
            <person name="Obille A."/>
            <person name="Becker A."/>
            <person name="Abrahante J.E."/>
            <person name="Garbe J."/>
            <person name="Badalamenti J.P."/>
            <person name="Herman A."/>
            <person name="Mangelson H."/>
            <person name="Liachko I."/>
            <person name="Sullivan S."/>
            <person name="Sone E.D."/>
            <person name="Koren S."/>
            <person name="Silverstein K.A.T."/>
            <person name="Beckman K.B."/>
            <person name="Gohl D.M."/>
        </authorList>
    </citation>
    <scope>NUCLEOTIDE SEQUENCE</scope>
    <source>
        <strain evidence="1">Duluth1</strain>
        <tissue evidence="1">Whole animal</tissue>
    </source>
</reference>
<accession>A0A9D4D3A7</accession>
<evidence type="ECO:0000313" key="1">
    <source>
        <dbReference type="EMBL" id="KAH3736548.1"/>
    </source>
</evidence>
<keyword evidence="2" id="KW-1185">Reference proteome</keyword>
<sequence>MHSLTYNHYSTSSDVFKFSFFPITIPVWNRLPATEAEASSLVSFKRELATLHL</sequence>
<proteinExistence type="predicted"/>
<protein>
    <submittedName>
        <fullName evidence="1">Uncharacterized protein</fullName>
    </submittedName>
</protein>